<dbReference type="Gene3D" id="3.40.190.10">
    <property type="entry name" value="Periplasmic binding protein-like II"/>
    <property type="match status" value="2"/>
</dbReference>
<dbReference type="Pfam" id="PF09084">
    <property type="entry name" value="NMT1"/>
    <property type="match status" value="1"/>
</dbReference>
<dbReference type="SUPFAM" id="SSF53850">
    <property type="entry name" value="Periplasmic binding protein-like II"/>
    <property type="match status" value="1"/>
</dbReference>
<name>A0A8I1ATH1_BURCE</name>
<dbReference type="EMBL" id="JAEDXG010000020">
    <property type="protein sequence ID" value="MBH9699002.1"/>
    <property type="molecule type" value="Genomic_DNA"/>
</dbReference>
<reference evidence="3" key="1">
    <citation type="submission" date="2020-12" db="EMBL/GenBank/DDBJ databases">
        <title>Burkholderia cepacia complex in Mexico.</title>
        <authorList>
            <person name="Estrada P."/>
        </authorList>
    </citation>
    <scope>NUCLEOTIDE SEQUENCE</scope>
    <source>
        <strain evidence="3">871</strain>
    </source>
</reference>
<evidence type="ECO:0000313" key="4">
    <source>
        <dbReference type="Proteomes" id="UP000645612"/>
    </source>
</evidence>
<protein>
    <submittedName>
        <fullName evidence="3">ABC transporter substrate-binding protein</fullName>
    </submittedName>
</protein>
<feature type="domain" description="SsuA/THI5-like" evidence="2">
    <location>
        <begin position="73"/>
        <end position="286"/>
    </location>
</feature>
<comment type="caution">
    <text evidence="3">The sequence shown here is derived from an EMBL/GenBank/DDBJ whole genome shotgun (WGS) entry which is preliminary data.</text>
</comment>
<dbReference type="PANTHER" id="PTHR30024">
    <property type="entry name" value="ALIPHATIC SULFONATES-BINDING PROTEIN-RELATED"/>
    <property type="match status" value="1"/>
</dbReference>
<feature type="region of interest" description="Disordered" evidence="1">
    <location>
        <begin position="1"/>
        <end position="25"/>
    </location>
</feature>
<dbReference type="InterPro" id="IPR015168">
    <property type="entry name" value="SsuA/THI5"/>
</dbReference>
<organism evidence="3 4">
    <name type="scientific">Burkholderia cepacia</name>
    <name type="common">Pseudomonas cepacia</name>
    <dbReference type="NCBI Taxonomy" id="292"/>
    <lineage>
        <taxon>Bacteria</taxon>
        <taxon>Pseudomonadati</taxon>
        <taxon>Pseudomonadota</taxon>
        <taxon>Betaproteobacteria</taxon>
        <taxon>Burkholderiales</taxon>
        <taxon>Burkholderiaceae</taxon>
        <taxon>Burkholderia</taxon>
        <taxon>Burkholderia cepacia complex</taxon>
    </lineage>
</organism>
<accession>A0A8I1ATH1</accession>
<evidence type="ECO:0000313" key="3">
    <source>
        <dbReference type="EMBL" id="MBH9699002.1"/>
    </source>
</evidence>
<dbReference type="RefSeq" id="WP_176131002.1">
    <property type="nucleotide sequence ID" value="NZ_CADDZZ010000015.1"/>
</dbReference>
<feature type="compositionally biased region" description="Low complexity" evidence="1">
    <location>
        <begin position="1"/>
        <end position="12"/>
    </location>
</feature>
<dbReference type="PANTHER" id="PTHR30024:SF21">
    <property type="entry name" value="ABC TRANSPORTER SUBSTRATE-BINDING PROTEIN"/>
    <property type="match status" value="1"/>
</dbReference>
<sequence length="356" mass="38650">MTRTAAPAPANARHTHDTHDTHDALDDKRRKLLRAAGAAALAAPAITLGRKAWSAPPLKKLTFAWNQNAFCLTPIVVAQERGFFEKNGLKVELINYSGSTDQLLESIATGKADAAVGMIHRWLKPLEAGFDVKIIGSSHGGCVRLLGSKAAGVTTLQALKGKTVGVSDLAAPGKHFFSILLAKNGIDPERDITWRQYPADLLGVAVDKGEIHAIADGDPNLYLLEKRSNGAYTELATNLSGEYARKVCCVIGARGDLVRNDRPSAAALARSIVQATEFTHDNPNEAAKVFAKYSPKISPEDLRKLYATLTYTHHPTNVDLQQEIAFYADDFRRISVLKKSTDPQRFAQQVYANVLG</sequence>
<evidence type="ECO:0000259" key="2">
    <source>
        <dbReference type="Pfam" id="PF09084"/>
    </source>
</evidence>
<dbReference type="AlphaFoldDB" id="A0A8I1ATH1"/>
<evidence type="ECO:0000256" key="1">
    <source>
        <dbReference type="SAM" id="MobiDB-lite"/>
    </source>
</evidence>
<proteinExistence type="predicted"/>
<dbReference type="Proteomes" id="UP000645612">
    <property type="component" value="Unassembled WGS sequence"/>
</dbReference>
<gene>
    <name evidence="3" type="ORF">JAO13_21410</name>
</gene>
<feature type="compositionally biased region" description="Basic and acidic residues" evidence="1">
    <location>
        <begin position="14"/>
        <end position="25"/>
    </location>
</feature>